<dbReference type="AlphaFoldDB" id="A0A1I4MW92"/>
<dbReference type="RefSeq" id="WP_090940564.1">
    <property type="nucleotide sequence ID" value="NZ_FOTS01000038.1"/>
</dbReference>
<accession>A0A1I4MW92</accession>
<organism evidence="1 2">
    <name type="scientific">Pelosinus propionicus DSM 13327</name>
    <dbReference type="NCBI Taxonomy" id="1123291"/>
    <lineage>
        <taxon>Bacteria</taxon>
        <taxon>Bacillati</taxon>
        <taxon>Bacillota</taxon>
        <taxon>Negativicutes</taxon>
        <taxon>Selenomonadales</taxon>
        <taxon>Sporomusaceae</taxon>
        <taxon>Pelosinus</taxon>
    </lineage>
</organism>
<reference evidence="2" key="1">
    <citation type="submission" date="2016-10" db="EMBL/GenBank/DDBJ databases">
        <authorList>
            <person name="Varghese N."/>
            <person name="Submissions S."/>
        </authorList>
    </citation>
    <scope>NUCLEOTIDE SEQUENCE [LARGE SCALE GENOMIC DNA]</scope>
    <source>
        <strain evidence="2">DSM 13327</strain>
    </source>
</reference>
<proteinExistence type="predicted"/>
<gene>
    <name evidence="1" type="ORF">SAMN04490355_103846</name>
</gene>
<dbReference type="OrthoDB" id="3174166at2"/>
<name>A0A1I4MW92_9FIRM</name>
<evidence type="ECO:0000313" key="1">
    <source>
        <dbReference type="EMBL" id="SFM07582.1"/>
    </source>
</evidence>
<keyword evidence="2" id="KW-1185">Reference proteome</keyword>
<evidence type="ECO:0000313" key="2">
    <source>
        <dbReference type="Proteomes" id="UP000199520"/>
    </source>
</evidence>
<sequence length="60" mass="6907">MYKNVIKSKKYLCDNCHYPFIISTEKGELPTNCPFCNTPFTCGAPDISFDGFESEEYLKK</sequence>
<dbReference type="EMBL" id="FOTS01000038">
    <property type="protein sequence ID" value="SFM07582.1"/>
    <property type="molecule type" value="Genomic_DNA"/>
</dbReference>
<protein>
    <submittedName>
        <fullName evidence="1">Uncharacterized protein</fullName>
    </submittedName>
</protein>
<dbReference type="Proteomes" id="UP000199520">
    <property type="component" value="Unassembled WGS sequence"/>
</dbReference>